<keyword evidence="6" id="KW-1185">Reference proteome</keyword>
<sequence>MVEKIDSTKNIIPLIILNWNGEYDTIECLKSIKKSDNNRFLPVVIDNGSKVDSLDILKKNCSQLFENILYTTKEKLNNSHNLVIDLVSSSNLKEALIFIENNENLGFAKGNNIGIKIAKMLDTDWVMLLNNDTEIRYDALTALNKFINANNEIAAITPQIRLFKDKDKIWNCGGRLTFFGSRKYFYAEENIDKVPGKGYSFITFITGCALVFQYKKTGILTEDFFFGEEDYEFSLRLKKNNLNMVCLYDSIIYHKVGSTIKKSNNIISTIYLYYINRLINTRNYYSDFRWQITRFLSYLYLPILLKKNNINPLKSYSLINDINKYIAINKTVSDIEFHKAMIKC</sequence>
<accession>A0A5K7SBE0</accession>
<evidence type="ECO:0000256" key="1">
    <source>
        <dbReference type="ARBA" id="ARBA00006739"/>
    </source>
</evidence>
<dbReference type="InterPro" id="IPR001173">
    <property type="entry name" value="Glyco_trans_2-like"/>
</dbReference>
<proteinExistence type="inferred from homology"/>
<gene>
    <name evidence="5" type="ORF">AQPE_3058</name>
</gene>
<organism evidence="5 6">
    <name type="scientific">Aquipluma nitroreducens</name>
    <dbReference type="NCBI Taxonomy" id="2010828"/>
    <lineage>
        <taxon>Bacteria</taxon>
        <taxon>Pseudomonadati</taxon>
        <taxon>Bacteroidota</taxon>
        <taxon>Bacteroidia</taxon>
        <taxon>Marinilabiliales</taxon>
        <taxon>Prolixibacteraceae</taxon>
        <taxon>Aquipluma</taxon>
    </lineage>
</organism>
<evidence type="ECO:0000313" key="6">
    <source>
        <dbReference type="Proteomes" id="UP001193389"/>
    </source>
</evidence>
<comment type="similarity">
    <text evidence="1">Belongs to the glycosyltransferase 2 family.</text>
</comment>
<dbReference type="Proteomes" id="UP001193389">
    <property type="component" value="Chromosome"/>
</dbReference>
<evidence type="ECO:0000256" key="2">
    <source>
        <dbReference type="ARBA" id="ARBA00022676"/>
    </source>
</evidence>
<evidence type="ECO:0000256" key="3">
    <source>
        <dbReference type="ARBA" id="ARBA00022679"/>
    </source>
</evidence>
<dbReference type="GO" id="GO:0016757">
    <property type="term" value="F:glycosyltransferase activity"/>
    <property type="evidence" value="ECO:0007669"/>
    <property type="project" value="UniProtKB-KW"/>
</dbReference>
<dbReference type="RefSeq" id="WP_318347184.1">
    <property type="nucleotide sequence ID" value="NZ_AP018694.1"/>
</dbReference>
<dbReference type="KEGG" id="anf:AQPE_3058"/>
<reference evidence="5" key="1">
    <citation type="journal article" date="2020" name="Int. J. Syst. Evol. Microbiol.">
        <title>Aquipluma nitroreducens gen. nov. sp. nov., a novel facultatively anaerobic bacterium isolated from a freshwater lake.</title>
        <authorList>
            <person name="Watanabe M."/>
            <person name="Kojima H."/>
            <person name="Fukui M."/>
        </authorList>
    </citation>
    <scope>NUCLEOTIDE SEQUENCE</scope>
    <source>
        <strain evidence="5">MeG22</strain>
    </source>
</reference>
<dbReference type="PANTHER" id="PTHR43179:SF12">
    <property type="entry name" value="GALACTOFURANOSYLTRANSFERASE GLFT2"/>
    <property type="match status" value="1"/>
</dbReference>
<evidence type="ECO:0000259" key="4">
    <source>
        <dbReference type="Pfam" id="PF00535"/>
    </source>
</evidence>
<feature type="domain" description="Glycosyltransferase 2-like" evidence="4">
    <location>
        <begin position="95"/>
        <end position="181"/>
    </location>
</feature>
<dbReference type="EMBL" id="AP018694">
    <property type="protein sequence ID" value="BBE18888.1"/>
    <property type="molecule type" value="Genomic_DNA"/>
</dbReference>
<keyword evidence="3" id="KW-0808">Transferase</keyword>
<dbReference type="InterPro" id="IPR029044">
    <property type="entry name" value="Nucleotide-diphossugar_trans"/>
</dbReference>
<protein>
    <submittedName>
        <fullName evidence="5">Glycosyltransferase</fullName>
    </submittedName>
</protein>
<dbReference type="Gene3D" id="3.90.550.10">
    <property type="entry name" value="Spore Coat Polysaccharide Biosynthesis Protein SpsA, Chain A"/>
    <property type="match status" value="1"/>
</dbReference>
<dbReference type="AlphaFoldDB" id="A0A5K7SBE0"/>
<dbReference type="SUPFAM" id="SSF53448">
    <property type="entry name" value="Nucleotide-diphospho-sugar transferases"/>
    <property type="match status" value="1"/>
</dbReference>
<dbReference type="Pfam" id="PF00535">
    <property type="entry name" value="Glycos_transf_2"/>
    <property type="match status" value="1"/>
</dbReference>
<dbReference type="PANTHER" id="PTHR43179">
    <property type="entry name" value="RHAMNOSYLTRANSFERASE WBBL"/>
    <property type="match status" value="1"/>
</dbReference>
<keyword evidence="2" id="KW-0328">Glycosyltransferase</keyword>
<name>A0A5K7SBE0_9BACT</name>
<evidence type="ECO:0000313" key="5">
    <source>
        <dbReference type="EMBL" id="BBE18888.1"/>
    </source>
</evidence>